<reference evidence="1" key="1">
    <citation type="submission" date="2022-04" db="EMBL/GenBank/DDBJ databases">
        <title>Carnegiea gigantea Genome sequencing and assembly v2.</title>
        <authorList>
            <person name="Copetti D."/>
            <person name="Sanderson M.J."/>
            <person name="Burquez A."/>
            <person name="Wojciechowski M.F."/>
        </authorList>
    </citation>
    <scope>NUCLEOTIDE SEQUENCE</scope>
    <source>
        <strain evidence="1">SGP5-SGP5p</strain>
        <tissue evidence="1">Aerial part</tissue>
    </source>
</reference>
<gene>
    <name evidence="1" type="ORF">Cgig2_026693</name>
</gene>
<dbReference type="AlphaFoldDB" id="A0A9Q1JJT0"/>
<evidence type="ECO:0008006" key="3">
    <source>
        <dbReference type="Google" id="ProtNLM"/>
    </source>
</evidence>
<comment type="caution">
    <text evidence="1">The sequence shown here is derived from an EMBL/GenBank/DDBJ whole genome shotgun (WGS) entry which is preliminary data.</text>
</comment>
<dbReference type="EMBL" id="JAKOGI010002145">
    <property type="protein sequence ID" value="KAJ8422781.1"/>
    <property type="molecule type" value="Genomic_DNA"/>
</dbReference>
<accession>A0A9Q1JJT0</accession>
<sequence length="207" mass="22559">MQEEWVICRIFHKHGGSENKKSRASPTNYINNFMMNSCLPPLLETPTTTITTCSPPLPSLPSYFSSPSFLHPTTTTTAAAAAAASTAALPPPSSAIFDDFPQLPQCLDEDNLPSHSAIGMTMKQENNQYNWLDKIIAPQHQLIHLNPSDLVDDGKFGDVLHPTNFGAPDCFPDHAEMCASLAAAAALDRLLDHPPVYQPLSNELSYV</sequence>
<dbReference type="Proteomes" id="UP001153076">
    <property type="component" value="Unassembled WGS sequence"/>
</dbReference>
<protein>
    <recommendedName>
        <fullName evidence="3">NAC domain-containing protein</fullName>
    </recommendedName>
</protein>
<evidence type="ECO:0000313" key="2">
    <source>
        <dbReference type="Proteomes" id="UP001153076"/>
    </source>
</evidence>
<proteinExistence type="predicted"/>
<evidence type="ECO:0000313" key="1">
    <source>
        <dbReference type="EMBL" id="KAJ8422781.1"/>
    </source>
</evidence>
<name>A0A9Q1JJT0_9CARY</name>
<organism evidence="1 2">
    <name type="scientific">Carnegiea gigantea</name>
    <dbReference type="NCBI Taxonomy" id="171969"/>
    <lineage>
        <taxon>Eukaryota</taxon>
        <taxon>Viridiplantae</taxon>
        <taxon>Streptophyta</taxon>
        <taxon>Embryophyta</taxon>
        <taxon>Tracheophyta</taxon>
        <taxon>Spermatophyta</taxon>
        <taxon>Magnoliopsida</taxon>
        <taxon>eudicotyledons</taxon>
        <taxon>Gunneridae</taxon>
        <taxon>Pentapetalae</taxon>
        <taxon>Caryophyllales</taxon>
        <taxon>Cactineae</taxon>
        <taxon>Cactaceae</taxon>
        <taxon>Cactoideae</taxon>
        <taxon>Echinocereeae</taxon>
        <taxon>Carnegiea</taxon>
    </lineage>
</organism>
<keyword evidence="2" id="KW-1185">Reference proteome</keyword>